<dbReference type="InterPro" id="IPR002645">
    <property type="entry name" value="STAS_dom"/>
</dbReference>
<organism evidence="4 5">
    <name type="scientific">Streptosporangium longisporum</name>
    <dbReference type="NCBI Taxonomy" id="46187"/>
    <lineage>
        <taxon>Bacteria</taxon>
        <taxon>Bacillati</taxon>
        <taxon>Actinomycetota</taxon>
        <taxon>Actinomycetes</taxon>
        <taxon>Streptosporangiales</taxon>
        <taxon>Streptosporangiaceae</taxon>
        <taxon>Streptosporangium</taxon>
    </lineage>
</organism>
<dbReference type="InterPro" id="IPR003658">
    <property type="entry name" value="Anti-sigma_ant"/>
</dbReference>
<evidence type="ECO:0000256" key="1">
    <source>
        <dbReference type="ARBA" id="ARBA00009013"/>
    </source>
</evidence>
<dbReference type="RefSeq" id="WP_344899647.1">
    <property type="nucleotide sequence ID" value="NZ_BAAAWD010000014.1"/>
</dbReference>
<dbReference type="Proteomes" id="UP001499930">
    <property type="component" value="Unassembled WGS sequence"/>
</dbReference>
<comment type="similarity">
    <text evidence="1 2">Belongs to the anti-sigma-factor antagonist family.</text>
</comment>
<dbReference type="EMBL" id="BAAAWD010000014">
    <property type="protein sequence ID" value="GAA3020632.1"/>
    <property type="molecule type" value="Genomic_DNA"/>
</dbReference>
<evidence type="ECO:0000259" key="3">
    <source>
        <dbReference type="PROSITE" id="PS50801"/>
    </source>
</evidence>
<dbReference type="Pfam" id="PF01740">
    <property type="entry name" value="STAS"/>
    <property type="match status" value="1"/>
</dbReference>
<gene>
    <name evidence="4" type="ORF">GCM10017559_51350</name>
</gene>
<evidence type="ECO:0000313" key="5">
    <source>
        <dbReference type="Proteomes" id="UP001499930"/>
    </source>
</evidence>
<name>A0ABP6KPX1_9ACTN</name>
<dbReference type="SUPFAM" id="SSF52091">
    <property type="entry name" value="SpoIIaa-like"/>
    <property type="match status" value="1"/>
</dbReference>
<proteinExistence type="inferred from homology"/>
<feature type="domain" description="STAS" evidence="3">
    <location>
        <begin position="7"/>
        <end position="116"/>
    </location>
</feature>
<keyword evidence="5" id="KW-1185">Reference proteome</keyword>
<dbReference type="Gene3D" id="3.30.750.24">
    <property type="entry name" value="STAS domain"/>
    <property type="match status" value="1"/>
</dbReference>
<evidence type="ECO:0000313" key="4">
    <source>
        <dbReference type="EMBL" id="GAA3020632.1"/>
    </source>
</evidence>
<dbReference type="PANTHER" id="PTHR33495:SF2">
    <property type="entry name" value="ANTI-SIGMA FACTOR ANTAGONIST TM_1081-RELATED"/>
    <property type="match status" value="1"/>
</dbReference>
<dbReference type="InterPro" id="IPR036513">
    <property type="entry name" value="STAS_dom_sf"/>
</dbReference>
<protein>
    <recommendedName>
        <fullName evidence="2">Anti-sigma factor antagonist</fullName>
    </recommendedName>
</protein>
<evidence type="ECO:0000256" key="2">
    <source>
        <dbReference type="RuleBase" id="RU003749"/>
    </source>
</evidence>
<dbReference type="PROSITE" id="PS50801">
    <property type="entry name" value="STAS"/>
    <property type="match status" value="1"/>
</dbReference>
<dbReference type="PANTHER" id="PTHR33495">
    <property type="entry name" value="ANTI-SIGMA FACTOR ANTAGONIST TM_1081-RELATED-RELATED"/>
    <property type="match status" value="1"/>
</dbReference>
<comment type="caution">
    <text evidence="4">The sequence shown here is derived from an EMBL/GenBank/DDBJ whole genome shotgun (WGS) entry which is preliminary data.</text>
</comment>
<accession>A0ABP6KPX1</accession>
<sequence>MSRELSIGVDHHEHTGCTVITVTGDIDRNSSGLLRATIERLVSDRHTRIVIDAEDISFCDSTGLRALLSGIRVTSEAGGWLRLAGVSGVLERLLRMTDLYGWFPVDADVIASLGHARGRSL</sequence>
<reference evidence="5" key="1">
    <citation type="journal article" date="2019" name="Int. J. Syst. Evol. Microbiol.">
        <title>The Global Catalogue of Microorganisms (GCM) 10K type strain sequencing project: providing services to taxonomists for standard genome sequencing and annotation.</title>
        <authorList>
            <consortium name="The Broad Institute Genomics Platform"/>
            <consortium name="The Broad Institute Genome Sequencing Center for Infectious Disease"/>
            <person name="Wu L."/>
            <person name="Ma J."/>
        </authorList>
    </citation>
    <scope>NUCLEOTIDE SEQUENCE [LARGE SCALE GENOMIC DNA]</scope>
    <source>
        <strain evidence="5">JCM 3106</strain>
    </source>
</reference>
<dbReference type="NCBIfam" id="TIGR00377">
    <property type="entry name" value="ant_ant_sig"/>
    <property type="match status" value="1"/>
</dbReference>
<dbReference type="CDD" id="cd07043">
    <property type="entry name" value="STAS_anti-anti-sigma_factors"/>
    <property type="match status" value="1"/>
</dbReference>